<feature type="region of interest" description="Disordered" evidence="1">
    <location>
        <begin position="1"/>
        <end position="41"/>
    </location>
</feature>
<name>A0A803NPE8_CANSA</name>
<evidence type="ECO:0000313" key="3">
    <source>
        <dbReference type="Proteomes" id="UP000596661"/>
    </source>
</evidence>
<dbReference type="Gramene" id="evm.model.01.492">
    <property type="protein sequence ID" value="cds.evm.model.01.492"/>
    <property type="gene ID" value="evm.TU.01.492"/>
</dbReference>
<reference evidence="2" key="2">
    <citation type="submission" date="2021-03" db="UniProtKB">
        <authorList>
            <consortium name="EnsemblPlants"/>
        </authorList>
    </citation>
    <scope>IDENTIFICATION</scope>
</reference>
<dbReference type="EMBL" id="UZAU01000017">
    <property type="status" value="NOT_ANNOTATED_CDS"/>
    <property type="molecule type" value="Genomic_DNA"/>
</dbReference>
<evidence type="ECO:0000313" key="2">
    <source>
        <dbReference type="EnsemblPlants" id="cds.evm.model.01.492"/>
    </source>
</evidence>
<evidence type="ECO:0000256" key="1">
    <source>
        <dbReference type="SAM" id="MobiDB-lite"/>
    </source>
</evidence>
<proteinExistence type="predicted"/>
<organism evidence="2 3">
    <name type="scientific">Cannabis sativa</name>
    <name type="common">Hemp</name>
    <name type="synonym">Marijuana</name>
    <dbReference type="NCBI Taxonomy" id="3483"/>
    <lineage>
        <taxon>Eukaryota</taxon>
        <taxon>Viridiplantae</taxon>
        <taxon>Streptophyta</taxon>
        <taxon>Embryophyta</taxon>
        <taxon>Tracheophyta</taxon>
        <taxon>Spermatophyta</taxon>
        <taxon>Magnoliopsida</taxon>
        <taxon>eudicotyledons</taxon>
        <taxon>Gunneridae</taxon>
        <taxon>Pentapetalae</taxon>
        <taxon>rosids</taxon>
        <taxon>fabids</taxon>
        <taxon>Rosales</taxon>
        <taxon>Cannabaceae</taxon>
        <taxon>Cannabis</taxon>
    </lineage>
</organism>
<feature type="compositionally biased region" description="Basic and acidic residues" evidence="1">
    <location>
        <begin position="183"/>
        <end position="195"/>
    </location>
</feature>
<feature type="compositionally biased region" description="Basic residues" evidence="1">
    <location>
        <begin position="196"/>
        <end position="208"/>
    </location>
</feature>
<reference evidence="2" key="1">
    <citation type="submission" date="2018-11" db="EMBL/GenBank/DDBJ databases">
        <authorList>
            <person name="Grassa J C."/>
        </authorList>
    </citation>
    <scope>NUCLEOTIDE SEQUENCE [LARGE SCALE GENOMIC DNA]</scope>
</reference>
<keyword evidence="3" id="KW-1185">Reference proteome</keyword>
<feature type="compositionally biased region" description="Polar residues" evidence="1">
    <location>
        <begin position="215"/>
        <end position="224"/>
    </location>
</feature>
<protein>
    <submittedName>
        <fullName evidence="2">Uncharacterized protein</fullName>
    </submittedName>
</protein>
<accession>A0A803NPE8</accession>
<dbReference type="EnsemblPlants" id="evm.model.01.492">
    <property type="protein sequence ID" value="cds.evm.model.01.492"/>
    <property type="gene ID" value="evm.TU.01.492"/>
</dbReference>
<dbReference type="AlphaFoldDB" id="A0A803NPE8"/>
<sequence>MSTDVASYHGGDGDGDDLLDPNSIHASCKTSGESRKGRGRNVLANLEDRRRKAGMSLPLEFHNVSNRIVGLEKTTPNELNEEQWRLKFFTSEELMARSKKNALNRQKMIFPSTQGSVTMAETLHENQNMSRIENWKVCHTKKGTDEFVNEHAKEKYVRMKTIYDSQSSPSKRGQDVEIEILHETLGERRGNERGVGRKSKGQSGRRRSQPAVATEQPNLSQTIFHLQRHL</sequence>
<feature type="region of interest" description="Disordered" evidence="1">
    <location>
        <begin position="183"/>
        <end position="230"/>
    </location>
</feature>
<dbReference type="Proteomes" id="UP000596661">
    <property type="component" value="Chromosome 1"/>
</dbReference>